<evidence type="ECO:0000313" key="2">
    <source>
        <dbReference type="EMBL" id="MEY9458759.1"/>
    </source>
</evidence>
<sequence>MDDIRRTLAEPQRLDRPAHELGMVTHDVHRRD</sequence>
<dbReference type="EMBL" id="JBGBZJ010000003">
    <property type="protein sequence ID" value="MEY9458759.1"/>
    <property type="molecule type" value="Genomic_DNA"/>
</dbReference>
<protein>
    <submittedName>
        <fullName evidence="2">Uncharacterized protein</fullName>
    </submittedName>
</protein>
<accession>A0ABV4G4F6</accession>
<dbReference type="Proteomes" id="UP001565369">
    <property type="component" value="Unassembled WGS sequence"/>
</dbReference>
<keyword evidence="3" id="KW-1185">Reference proteome</keyword>
<evidence type="ECO:0000313" key="3">
    <source>
        <dbReference type="Proteomes" id="UP001565369"/>
    </source>
</evidence>
<comment type="caution">
    <text evidence="2">The sequence shown here is derived from an EMBL/GenBank/DDBJ whole genome shotgun (WGS) entry which is preliminary data.</text>
</comment>
<feature type="region of interest" description="Disordered" evidence="1">
    <location>
        <begin position="1"/>
        <end position="32"/>
    </location>
</feature>
<organism evidence="2 3">
    <name type="scientific">Bradyrhizobium ottawaense</name>
    <dbReference type="NCBI Taxonomy" id="931866"/>
    <lineage>
        <taxon>Bacteria</taxon>
        <taxon>Pseudomonadati</taxon>
        <taxon>Pseudomonadota</taxon>
        <taxon>Alphaproteobacteria</taxon>
        <taxon>Hyphomicrobiales</taxon>
        <taxon>Nitrobacteraceae</taxon>
        <taxon>Bradyrhizobium</taxon>
    </lineage>
</organism>
<reference evidence="2 3" key="1">
    <citation type="submission" date="2024-07" db="EMBL/GenBank/DDBJ databases">
        <title>Genomic Encyclopedia of Type Strains, Phase V (KMG-V): Genome sequencing to study the core and pangenomes of soil and plant-associated prokaryotes.</title>
        <authorList>
            <person name="Whitman W."/>
        </authorList>
    </citation>
    <scope>NUCLEOTIDE SEQUENCE [LARGE SCALE GENOMIC DNA]</scope>
    <source>
        <strain evidence="2 3">USDA 152</strain>
    </source>
</reference>
<evidence type="ECO:0000256" key="1">
    <source>
        <dbReference type="SAM" id="MobiDB-lite"/>
    </source>
</evidence>
<gene>
    <name evidence="2" type="ORF">ABIG07_007707</name>
</gene>
<proteinExistence type="predicted"/>
<name>A0ABV4G4F6_9BRAD</name>
<feature type="compositionally biased region" description="Basic and acidic residues" evidence="1">
    <location>
        <begin position="1"/>
        <end position="19"/>
    </location>
</feature>